<keyword evidence="2" id="KW-1185">Reference proteome</keyword>
<reference evidence="1" key="1">
    <citation type="submission" date="2022-10" db="EMBL/GenBank/DDBJ databases">
        <title>Two novel species of Flavobacterium.</title>
        <authorList>
            <person name="Liu Q."/>
            <person name="Xin Y.-H."/>
        </authorList>
    </citation>
    <scope>NUCLEOTIDE SEQUENCE</scope>
    <source>
        <strain evidence="1">LS1R47</strain>
    </source>
</reference>
<dbReference type="SUPFAM" id="SSF56399">
    <property type="entry name" value="ADP-ribosylation"/>
    <property type="match status" value="1"/>
</dbReference>
<comment type="caution">
    <text evidence="1">The sequence shown here is derived from an EMBL/GenBank/DDBJ whole genome shotgun (WGS) entry which is preliminary data.</text>
</comment>
<dbReference type="AlphaFoldDB" id="A0A9X3CAJ7"/>
<gene>
    <name evidence="1" type="ORF">OIU80_20190</name>
</gene>
<dbReference type="Proteomes" id="UP001151133">
    <property type="component" value="Unassembled WGS sequence"/>
</dbReference>
<protein>
    <submittedName>
        <fullName evidence="1">Uncharacterized protein</fullName>
    </submittedName>
</protein>
<proteinExistence type="predicted"/>
<evidence type="ECO:0000313" key="1">
    <source>
        <dbReference type="EMBL" id="MCV9934609.1"/>
    </source>
</evidence>
<evidence type="ECO:0000313" key="2">
    <source>
        <dbReference type="Proteomes" id="UP001151133"/>
    </source>
</evidence>
<sequence>MSYYRIDRRDFAIGDIIRANAAFINNINAARTEIEDLLEMNRLAAKPNRNEIVKLFDSFSAAKKYWILDTDSKFYEVEIAEDDILHRGNYPLVESLALETDGEIKNAIAMQYWNEEVADDAEDVVVENYVNQATVIRIVCNDEEVRKNTKRAYYKLETMKNVEILQDE</sequence>
<dbReference type="RefSeq" id="WP_264288776.1">
    <property type="nucleotide sequence ID" value="NZ_JAOZEV010000030.1"/>
</dbReference>
<organism evidence="1 2">
    <name type="scientific">Flavobacterium frigoritolerans</name>
    <dbReference type="NCBI Taxonomy" id="2987686"/>
    <lineage>
        <taxon>Bacteria</taxon>
        <taxon>Pseudomonadati</taxon>
        <taxon>Bacteroidota</taxon>
        <taxon>Flavobacteriia</taxon>
        <taxon>Flavobacteriales</taxon>
        <taxon>Flavobacteriaceae</taxon>
        <taxon>Flavobacterium</taxon>
    </lineage>
</organism>
<accession>A0A9X3CAJ7</accession>
<name>A0A9X3CAJ7_9FLAO</name>
<dbReference type="EMBL" id="JAOZEV010000030">
    <property type="protein sequence ID" value="MCV9934609.1"/>
    <property type="molecule type" value="Genomic_DNA"/>
</dbReference>